<feature type="domain" description="Nitroreductase" evidence="2">
    <location>
        <begin position="64"/>
        <end position="244"/>
    </location>
</feature>
<dbReference type="GO" id="GO:0016491">
    <property type="term" value="F:oxidoreductase activity"/>
    <property type="evidence" value="ECO:0007669"/>
    <property type="project" value="InterPro"/>
</dbReference>
<evidence type="ECO:0000313" key="4">
    <source>
        <dbReference type="Proteomes" id="UP000055060"/>
    </source>
</evidence>
<dbReference type="InterPro" id="IPR020051">
    <property type="entry name" value="SagB-type_dehydrogenase"/>
</dbReference>
<feature type="region of interest" description="Disordered" evidence="1">
    <location>
        <begin position="1"/>
        <end position="31"/>
    </location>
</feature>
<dbReference type="InterPro" id="IPR000415">
    <property type="entry name" value="Nitroreductase-like"/>
</dbReference>
<dbReference type="Proteomes" id="UP000055060">
    <property type="component" value="Unassembled WGS sequence"/>
</dbReference>
<dbReference type="NCBIfam" id="TIGR03605">
    <property type="entry name" value="antibiot_sagB"/>
    <property type="match status" value="1"/>
</dbReference>
<dbReference type="RefSeq" id="WP_075072738.1">
    <property type="nucleotide sequence ID" value="NZ_DF967972.1"/>
</dbReference>
<dbReference type="CDD" id="cd02142">
    <property type="entry name" value="McbC_SagB-like_oxidoreductase"/>
    <property type="match status" value="1"/>
</dbReference>
<name>A0A0S7B7X9_9CHLR</name>
<dbReference type="InterPro" id="IPR052544">
    <property type="entry name" value="Bacteriocin_Proc_Enz"/>
</dbReference>
<dbReference type="PANTHER" id="PTHR43745">
    <property type="entry name" value="NITROREDUCTASE MJ1384-RELATED"/>
    <property type="match status" value="1"/>
</dbReference>
<dbReference type="STRING" id="360412.LARV_01153"/>
<gene>
    <name evidence="3" type="ORF">LARV_01153</name>
</gene>
<evidence type="ECO:0000259" key="2">
    <source>
        <dbReference type="Pfam" id="PF00881"/>
    </source>
</evidence>
<organism evidence="3">
    <name type="scientific">Longilinea arvoryzae</name>
    <dbReference type="NCBI Taxonomy" id="360412"/>
    <lineage>
        <taxon>Bacteria</taxon>
        <taxon>Bacillati</taxon>
        <taxon>Chloroflexota</taxon>
        <taxon>Anaerolineae</taxon>
        <taxon>Anaerolineales</taxon>
        <taxon>Anaerolineaceae</taxon>
        <taxon>Longilinea</taxon>
    </lineage>
</organism>
<dbReference type="PANTHER" id="PTHR43745:SF2">
    <property type="entry name" value="NITROREDUCTASE MJ1384-RELATED"/>
    <property type="match status" value="1"/>
</dbReference>
<dbReference type="AlphaFoldDB" id="A0A0S7B7X9"/>
<dbReference type="InterPro" id="IPR029479">
    <property type="entry name" value="Nitroreductase"/>
</dbReference>
<keyword evidence="4" id="KW-1185">Reference proteome</keyword>
<proteinExistence type="predicted"/>
<sequence>MSASIGQEFIEKTKPKYAGPSRQSQGLPQPPLELGYPSDGILIRLPAHDQAPTPEMDLRRAMEVRKTIRQYSPQPLSLEELSYLLWVTQGVRRITTRPSTARNVPSAGARHAFETYVLINRVDGLEPGLYRYIATQHALLLADGSLDINVRLTEACAHQEHVGNSAVTFFWVAVLERMYWRYGERGYRYLFLDAGHVCQNLYLAAEAIDSGVCAIGAYDDDALNAALGVDGENQFTVYAATLGKRAPRE</sequence>
<evidence type="ECO:0000256" key="1">
    <source>
        <dbReference type="SAM" id="MobiDB-lite"/>
    </source>
</evidence>
<dbReference type="Gene3D" id="3.40.109.10">
    <property type="entry name" value="NADH Oxidase"/>
    <property type="match status" value="1"/>
</dbReference>
<dbReference type="Pfam" id="PF00881">
    <property type="entry name" value="Nitroreductase"/>
    <property type="match status" value="1"/>
</dbReference>
<evidence type="ECO:0000313" key="3">
    <source>
        <dbReference type="EMBL" id="GAP13399.1"/>
    </source>
</evidence>
<dbReference type="SUPFAM" id="SSF55469">
    <property type="entry name" value="FMN-dependent nitroreductase-like"/>
    <property type="match status" value="1"/>
</dbReference>
<dbReference type="EMBL" id="DF967972">
    <property type="protein sequence ID" value="GAP13399.1"/>
    <property type="molecule type" value="Genomic_DNA"/>
</dbReference>
<reference evidence="3" key="1">
    <citation type="submission" date="2015-07" db="EMBL/GenBank/DDBJ databases">
        <title>Draft Genome Sequences of Anaerolinea thermolimosa IMO-1, Bellilinea caldifistulae GOMI-1, Leptolinea tardivitalis YMTK-2, Levilinea saccharolytica KIBI-1,Longilinea arvoryzae KOME-1, Previously Described as Members of the Anaerolineaceae (Chloroflexi).</title>
        <authorList>
            <person name="Sekiguchi Y."/>
            <person name="Ohashi A."/>
            <person name="Matsuura N."/>
            <person name="Tourlousse M.D."/>
        </authorList>
    </citation>
    <scope>NUCLEOTIDE SEQUENCE [LARGE SCALE GENOMIC DNA]</scope>
    <source>
        <strain evidence="3">KOME-1</strain>
    </source>
</reference>
<dbReference type="OrthoDB" id="9801593at2"/>
<accession>A0A0S7B7X9</accession>
<protein>
    <submittedName>
        <fullName evidence="3">Protein containg SagB-type dehydrogenase domain</fullName>
    </submittedName>
</protein>